<dbReference type="GO" id="GO:0005886">
    <property type="term" value="C:plasma membrane"/>
    <property type="evidence" value="ECO:0007669"/>
    <property type="project" value="InterPro"/>
</dbReference>
<dbReference type="Gene3D" id="3.40.50.720">
    <property type="entry name" value="NAD(P)-binding Rossmann-like Domain"/>
    <property type="match status" value="1"/>
</dbReference>
<gene>
    <name evidence="9" type="ORF">PO878_21480</name>
</gene>
<dbReference type="PANTHER" id="PTHR43833:SF5">
    <property type="entry name" value="TRK SYSTEM POTASSIUM UPTAKE PROTEIN TRKA"/>
    <property type="match status" value="1"/>
</dbReference>
<dbReference type="InterPro" id="IPR006036">
    <property type="entry name" value="K_uptake_TrkA"/>
</dbReference>
<keyword evidence="2" id="KW-0813">Transport</keyword>
<evidence type="ECO:0000259" key="7">
    <source>
        <dbReference type="PROSITE" id="PS51201"/>
    </source>
</evidence>
<evidence type="ECO:0000256" key="2">
    <source>
        <dbReference type="ARBA" id="ARBA00022448"/>
    </source>
</evidence>
<dbReference type="PRINTS" id="PR00335">
    <property type="entry name" value="KUPTAKETRKA"/>
</dbReference>
<dbReference type="EMBL" id="CP116942">
    <property type="protein sequence ID" value="WCO67065.1"/>
    <property type="molecule type" value="Genomic_DNA"/>
</dbReference>
<keyword evidence="10" id="KW-1185">Reference proteome</keyword>
<dbReference type="PANTHER" id="PTHR43833">
    <property type="entry name" value="POTASSIUM CHANNEL PROTEIN 2-RELATED-RELATED"/>
    <property type="match status" value="1"/>
</dbReference>
<sequence length="245" mass="25707">MRIVIAGGGNVGTFIATDLVKAGHDVTIVEVDRERTQTALEVDEAPGVRWVVADACEVTEFAKSDVDRADVVAAVTGDDEDNLVISLLAKQEFAVPRVVARVNNPRNEWMFTEAWGVDVSVSTPHLLTALVEEAVSVGTLVRLLSFEGGRARLSEATLTDASPSIGQDLIALPLPRDCTVVAVLRDSHVIVPRGDTVLRSGDEVLVLTTPEVEDEVVTVLLGDEAGGQAGAAVQADGAGPEAPPA</sequence>
<dbReference type="Pfam" id="PF02254">
    <property type="entry name" value="TrkA_N"/>
    <property type="match status" value="1"/>
</dbReference>
<organism evidence="9 10">
    <name type="scientific">Iamia majanohamensis</name>
    <dbReference type="NCBI Taxonomy" id="467976"/>
    <lineage>
        <taxon>Bacteria</taxon>
        <taxon>Bacillati</taxon>
        <taxon>Actinomycetota</taxon>
        <taxon>Acidimicrobiia</taxon>
        <taxon>Acidimicrobiales</taxon>
        <taxon>Iamiaceae</taxon>
        <taxon>Iamia</taxon>
    </lineage>
</organism>
<dbReference type="InterPro" id="IPR050721">
    <property type="entry name" value="Trk_Ktr_HKT_K-transport"/>
</dbReference>
<dbReference type="RefSeq" id="WP_272736587.1">
    <property type="nucleotide sequence ID" value="NZ_CP116942.1"/>
</dbReference>
<evidence type="ECO:0000313" key="10">
    <source>
        <dbReference type="Proteomes" id="UP001216390"/>
    </source>
</evidence>
<accession>A0AAE9Y5R6</accession>
<evidence type="ECO:0000256" key="4">
    <source>
        <dbReference type="ARBA" id="ARBA00022958"/>
    </source>
</evidence>
<protein>
    <recommendedName>
        <fullName evidence="1">Trk system potassium uptake protein TrkA</fullName>
    </recommendedName>
</protein>
<proteinExistence type="predicted"/>
<dbReference type="InterPro" id="IPR003148">
    <property type="entry name" value="RCK_N"/>
</dbReference>
<dbReference type="SUPFAM" id="SSF51735">
    <property type="entry name" value="NAD(P)-binding Rossmann-fold domains"/>
    <property type="match status" value="1"/>
</dbReference>
<feature type="domain" description="RCK C-terminal" evidence="8">
    <location>
        <begin position="141"/>
        <end position="222"/>
    </location>
</feature>
<keyword evidence="3" id="KW-0633">Potassium transport</keyword>
<dbReference type="InterPro" id="IPR036291">
    <property type="entry name" value="NAD(P)-bd_dom_sf"/>
</dbReference>
<evidence type="ECO:0000256" key="3">
    <source>
        <dbReference type="ARBA" id="ARBA00022538"/>
    </source>
</evidence>
<dbReference type="SUPFAM" id="SSF116726">
    <property type="entry name" value="TrkA C-terminal domain-like"/>
    <property type="match status" value="1"/>
</dbReference>
<reference evidence="9" key="1">
    <citation type="submission" date="2023-01" db="EMBL/GenBank/DDBJ databases">
        <title>The diversity of Class Acidimicrobiia in South China Sea sediment environments and the proposal of Iamia marina sp. nov., a novel species of the genus Iamia.</title>
        <authorList>
            <person name="He Y."/>
            <person name="Tian X."/>
        </authorList>
    </citation>
    <scope>NUCLEOTIDE SEQUENCE</scope>
    <source>
        <strain evidence="9">DSM 19957</strain>
    </source>
</reference>
<evidence type="ECO:0000256" key="5">
    <source>
        <dbReference type="ARBA" id="ARBA00023027"/>
    </source>
</evidence>
<dbReference type="InterPro" id="IPR036721">
    <property type="entry name" value="RCK_C_sf"/>
</dbReference>
<dbReference type="PROSITE" id="PS51202">
    <property type="entry name" value="RCK_C"/>
    <property type="match status" value="1"/>
</dbReference>
<evidence type="ECO:0000313" key="9">
    <source>
        <dbReference type="EMBL" id="WCO67065.1"/>
    </source>
</evidence>
<dbReference type="PROSITE" id="PS51201">
    <property type="entry name" value="RCK_N"/>
    <property type="match status" value="1"/>
</dbReference>
<evidence type="ECO:0000256" key="6">
    <source>
        <dbReference type="ARBA" id="ARBA00023065"/>
    </source>
</evidence>
<evidence type="ECO:0000259" key="8">
    <source>
        <dbReference type="PROSITE" id="PS51202"/>
    </source>
</evidence>
<feature type="domain" description="RCK N-terminal" evidence="7">
    <location>
        <begin position="1"/>
        <end position="121"/>
    </location>
</feature>
<name>A0AAE9Y5R6_9ACTN</name>
<dbReference type="GO" id="GO:0015079">
    <property type="term" value="F:potassium ion transmembrane transporter activity"/>
    <property type="evidence" value="ECO:0007669"/>
    <property type="project" value="InterPro"/>
</dbReference>
<keyword evidence="5" id="KW-0520">NAD</keyword>
<dbReference type="AlphaFoldDB" id="A0AAE9Y5R6"/>
<keyword evidence="6" id="KW-0406">Ion transport</keyword>
<dbReference type="Proteomes" id="UP001216390">
    <property type="component" value="Chromosome"/>
</dbReference>
<dbReference type="InterPro" id="IPR006037">
    <property type="entry name" value="RCK_C"/>
</dbReference>
<dbReference type="KEGG" id="ima:PO878_21480"/>
<evidence type="ECO:0000256" key="1">
    <source>
        <dbReference type="ARBA" id="ARBA00017378"/>
    </source>
</evidence>
<dbReference type="Pfam" id="PF02080">
    <property type="entry name" value="TrkA_C"/>
    <property type="match status" value="1"/>
</dbReference>
<dbReference type="Gene3D" id="3.30.70.1450">
    <property type="entry name" value="Regulator of K+ conductance, C-terminal domain"/>
    <property type="match status" value="1"/>
</dbReference>
<keyword evidence="4" id="KW-0630">Potassium</keyword>